<organism evidence="2 3">
    <name type="scientific">Onchocerca flexuosa</name>
    <dbReference type="NCBI Taxonomy" id="387005"/>
    <lineage>
        <taxon>Eukaryota</taxon>
        <taxon>Metazoa</taxon>
        <taxon>Ecdysozoa</taxon>
        <taxon>Nematoda</taxon>
        <taxon>Chromadorea</taxon>
        <taxon>Rhabditida</taxon>
        <taxon>Spirurina</taxon>
        <taxon>Spiruromorpha</taxon>
        <taxon>Filarioidea</taxon>
        <taxon>Onchocercidae</taxon>
        <taxon>Onchocerca</taxon>
    </lineage>
</organism>
<proteinExistence type="predicted"/>
<dbReference type="AlphaFoldDB" id="A0A238BH62"/>
<dbReference type="Proteomes" id="UP000242913">
    <property type="component" value="Unassembled WGS sequence"/>
</dbReference>
<accession>A0A238BH62</accession>
<protein>
    <submittedName>
        <fullName evidence="2">Uncharacterized protein</fullName>
    </submittedName>
</protein>
<reference evidence="2 3" key="1">
    <citation type="submission" date="2015-12" db="EMBL/GenBank/DDBJ databases">
        <title>Draft genome of the nematode, Onchocerca flexuosa.</title>
        <authorList>
            <person name="Mitreva M."/>
        </authorList>
    </citation>
    <scope>NUCLEOTIDE SEQUENCE [LARGE SCALE GENOMIC DNA]</scope>
    <source>
        <strain evidence="2">Red Deer</strain>
    </source>
</reference>
<feature type="coiled-coil region" evidence="1">
    <location>
        <begin position="379"/>
        <end position="406"/>
    </location>
</feature>
<keyword evidence="1" id="KW-0175">Coiled coil</keyword>
<evidence type="ECO:0000313" key="3">
    <source>
        <dbReference type="Proteomes" id="UP000242913"/>
    </source>
</evidence>
<dbReference type="EMBL" id="KZ271576">
    <property type="protein sequence ID" value="OZC04817.1"/>
    <property type="molecule type" value="Genomic_DNA"/>
</dbReference>
<sequence length="411" mass="47605">MEQEQVNFVPIANSTIPYNKEKHRKRKSEKVKKKDEKYSNILFSCVTVRQLRNLLNKVEKEANVKKENENVDIQGVGRETVRQLFLNKIKKQEIKKLRHNSVVENVIYTKTFPVASISMSSFIANSGNMGESCCNVKFCFISRHLHYELSYSTGLNSYRAGYKVPFNHLKAITFRKYYVNIEILHPAVQEYCNRESFVNKKHIITPCNELDLTQGSYKTALIHVIRLHSDESSFWIRYLLDGDRQFFQPRIRQIMPKSSNNFGYSASNRSSNNSLSTFVVNSNMTSLYFNHDVQNFDIPEYLSPIPSYMAQSDGRNDEVAPVNYNETAYSIIPDSFMSYSTEQPQLAFNYDNEENIWQSEMFLTVQSKTPLALPQSVTVESIITNNKEYIAEKKQLETENDSCSAMFEALK</sequence>
<gene>
    <name evidence="2" type="ORF">X798_08213</name>
</gene>
<evidence type="ECO:0000256" key="1">
    <source>
        <dbReference type="SAM" id="Coils"/>
    </source>
</evidence>
<name>A0A238BH62_9BILA</name>
<evidence type="ECO:0000313" key="2">
    <source>
        <dbReference type="EMBL" id="OZC04817.1"/>
    </source>
</evidence>
<keyword evidence="3" id="KW-1185">Reference proteome</keyword>
<dbReference type="OrthoDB" id="5844099at2759"/>